<sequence length="367" mass="40505">MKIAVLAISRRCLGNILPALEKLGGSGAEFSLIWSPTSALEDEPPSALPLGLRTQSAGIKVPPDDEFWKLAVDFIISWGADIVLSDDMTTWPIRHLYAEIEKRSPRPPVVSFQHGMFQKWDEMSANFASDVFLAFGPRNVLQFEPKLWPRVLPVGLPKLDRLKCEERSQGGYIGFIAQPFPSPELALPLLSKVAAGMRLPVKVRPHPAAPASYGPPGESSWPGVEISDPALPHIEFVKHANVCISTHSTAILEAILLDKPVALLPSFGLTEFGGFPFICRDFTVESCIKAVNHSRRYFDRYKAFVDQVCAGGRFDATERTIRTIEAVKAASDRRSSPGLPDRWWSDPLLDTIAEGHPLRTLSRLYGA</sequence>
<dbReference type="AlphaFoldDB" id="A0A4R7CA26"/>
<dbReference type="Proteomes" id="UP000295122">
    <property type="component" value="Unassembled WGS sequence"/>
</dbReference>
<organism evidence="1 2">
    <name type="scientific">Enterovirga rhinocerotis</name>
    <dbReference type="NCBI Taxonomy" id="1339210"/>
    <lineage>
        <taxon>Bacteria</taxon>
        <taxon>Pseudomonadati</taxon>
        <taxon>Pseudomonadota</taxon>
        <taxon>Alphaproteobacteria</taxon>
        <taxon>Hyphomicrobiales</taxon>
        <taxon>Methylobacteriaceae</taxon>
        <taxon>Enterovirga</taxon>
    </lineage>
</organism>
<dbReference type="RefSeq" id="WP_133767915.1">
    <property type="nucleotide sequence ID" value="NZ_SNZR01000006.1"/>
</dbReference>
<dbReference type="OrthoDB" id="9790710at2"/>
<proteinExistence type="predicted"/>
<protein>
    <submittedName>
        <fullName evidence="1">Uncharacterized protein</fullName>
    </submittedName>
</protein>
<keyword evidence="2" id="KW-1185">Reference proteome</keyword>
<dbReference type="EMBL" id="SNZR01000006">
    <property type="protein sequence ID" value="TDR95321.1"/>
    <property type="molecule type" value="Genomic_DNA"/>
</dbReference>
<reference evidence="1 2" key="1">
    <citation type="submission" date="2019-03" db="EMBL/GenBank/DDBJ databases">
        <title>Genomic Encyclopedia of Type Strains, Phase IV (KMG-IV): sequencing the most valuable type-strain genomes for metagenomic binning, comparative biology and taxonomic classification.</title>
        <authorList>
            <person name="Goeker M."/>
        </authorList>
    </citation>
    <scope>NUCLEOTIDE SEQUENCE [LARGE SCALE GENOMIC DNA]</scope>
    <source>
        <strain evidence="1 2">DSM 25903</strain>
    </source>
</reference>
<comment type="caution">
    <text evidence="1">The sequence shown here is derived from an EMBL/GenBank/DDBJ whole genome shotgun (WGS) entry which is preliminary data.</text>
</comment>
<evidence type="ECO:0000313" key="2">
    <source>
        <dbReference type="Proteomes" id="UP000295122"/>
    </source>
</evidence>
<dbReference type="SUPFAM" id="SSF53756">
    <property type="entry name" value="UDP-Glycosyltransferase/glycogen phosphorylase"/>
    <property type="match status" value="1"/>
</dbReference>
<accession>A0A4R7CA26</accession>
<evidence type="ECO:0000313" key="1">
    <source>
        <dbReference type="EMBL" id="TDR95321.1"/>
    </source>
</evidence>
<gene>
    <name evidence="1" type="ORF">EV668_0094</name>
</gene>
<name>A0A4R7CA26_9HYPH</name>